<evidence type="ECO:0000313" key="1">
    <source>
        <dbReference type="EMBL" id="KAK8894921.1"/>
    </source>
</evidence>
<keyword evidence="2" id="KW-1185">Reference proteome</keyword>
<organism evidence="1 2">
    <name type="scientific">Tritrichomonas musculus</name>
    <dbReference type="NCBI Taxonomy" id="1915356"/>
    <lineage>
        <taxon>Eukaryota</taxon>
        <taxon>Metamonada</taxon>
        <taxon>Parabasalia</taxon>
        <taxon>Tritrichomonadida</taxon>
        <taxon>Tritrichomonadidae</taxon>
        <taxon>Tritrichomonas</taxon>
    </lineage>
</organism>
<dbReference type="EMBL" id="JAPFFF010000003">
    <property type="protein sequence ID" value="KAK8894921.1"/>
    <property type="molecule type" value="Genomic_DNA"/>
</dbReference>
<accession>A0ABR2KVV0</accession>
<proteinExistence type="predicted"/>
<evidence type="ECO:0000313" key="2">
    <source>
        <dbReference type="Proteomes" id="UP001470230"/>
    </source>
</evidence>
<gene>
    <name evidence="1" type="ORF">M9Y10_023362</name>
</gene>
<sequence length="180" mass="20695">MSLDKNFPQSIIVNHKHTERETLYQVLDITGDQKDTVWLSREELPDFLIVNYYKKRIRSRQENLRLPSEDLTKNPLSVMNHFDPPEETNEDSAFFSSLLESKPVYLNDSSLSNFGIENVKSLPIPGNGGIKNDETTSTKQQQQQLMIMSDEDAVFVSPSCLACFDQNLFLQIYEKGNENE</sequence>
<dbReference type="Proteomes" id="UP001470230">
    <property type="component" value="Unassembled WGS sequence"/>
</dbReference>
<protein>
    <submittedName>
        <fullName evidence="1">Uncharacterized protein</fullName>
    </submittedName>
</protein>
<name>A0ABR2KVV0_9EUKA</name>
<reference evidence="1 2" key="1">
    <citation type="submission" date="2024-04" db="EMBL/GenBank/DDBJ databases">
        <title>Tritrichomonas musculus Genome.</title>
        <authorList>
            <person name="Alves-Ferreira E."/>
            <person name="Grigg M."/>
            <person name="Lorenzi H."/>
            <person name="Galac M."/>
        </authorList>
    </citation>
    <scope>NUCLEOTIDE SEQUENCE [LARGE SCALE GENOMIC DNA]</scope>
    <source>
        <strain evidence="1 2">EAF2021</strain>
    </source>
</reference>
<comment type="caution">
    <text evidence="1">The sequence shown here is derived from an EMBL/GenBank/DDBJ whole genome shotgun (WGS) entry which is preliminary data.</text>
</comment>